<keyword evidence="7 8" id="KW-0131">Cell cycle</keyword>
<keyword evidence="5 7" id="KW-0547">Nucleotide-binding</keyword>
<keyword evidence="7 8" id="KW-0133">Cell shape</keyword>
<comment type="function">
    <text evidence="7 8">Cell wall formation. Catalyzes the addition of glutamate to the nucleotide precursor UDP-N-acetylmuramoyl-L-alanine (UMA).</text>
</comment>
<protein>
    <recommendedName>
        <fullName evidence="7 8">UDP-N-acetylmuramoylalanine--D-glutamate ligase</fullName>
        <ecNumber evidence="7 8">6.3.2.9</ecNumber>
    </recommendedName>
    <alternativeName>
        <fullName evidence="7">D-glutamic acid-adding enzyme</fullName>
    </alternativeName>
    <alternativeName>
        <fullName evidence="7">UDP-N-acetylmuramoyl-L-alanyl-D-glutamate synthetase</fullName>
    </alternativeName>
</protein>
<feature type="domain" description="Mur ligase C-terminal" evidence="9">
    <location>
        <begin position="308"/>
        <end position="423"/>
    </location>
</feature>
<dbReference type="Pfam" id="PF08245">
    <property type="entry name" value="Mur_ligase_M"/>
    <property type="match status" value="1"/>
</dbReference>
<dbReference type="Proteomes" id="UP000231409">
    <property type="component" value="Unassembled WGS sequence"/>
</dbReference>
<comment type="subcellular location">
    <subcellularLocation>
        <location evidence="1 7 8">Cytoplasm</location>
    </subcellularLocation>
</comment>
<organism evidence="11 12">
    <name type="scientific">Marinobacter profundi</name>
    <dbReference type="NCBI Taxonomy" id="2666256"/>
    <lineage>
        <taxon>Bacteria</taxon>
        <taxon>Pseudomonadati</taxon>
        <taxon>Pseudomonadota</taxon>
        <taxon>Gammaproteobacteria</taxon>
        <taxon>Pseudomonadales</taxon>
        <taxon>Marinobacteraceae</taxon>
        <taxon>Marinobacter</taxon>
    </lineage>
</organism>
<keyword evidence="7 8" id="KW-0961">Cell wall biogenesis/degradation</keyword>
<dbReference type="GO" id="GO:0008764">
    <property type="term" value="F:UDP-N-acetylmuramoylalanine-D-glutamate ligase activity"/>
    <property type="evidence" value="ECO:0007669"/>
    <property type="project" value="UniProtKB-UniRule"/>
</dbReference>
<keyword evidence="6 7" id="KW-0067">ATP-binding</keyword>
<dbReference type="Gene3D" id="3.40.50.720">
    <property type="entry name" value="NAD(P)-binding Rossmann-like Domain"/>
    <property type="match status" value="1"/>
</dbReference>
<dbReference type="NCBIfam" id="TIGR01087">
    <property type="entry name" value="murD"/>
    <property type="match status" value="1"/>
</dbReference>
<dbReference type="SUPFAM" id="SSF51984">
    <property type="entry name" value="MurCD N-terminal domain"/>
    <property type="match status" value="1"/>
</dbReference>
<dbReference type="InterPro" id="IPR036565">
    <property type="entry name" value="Mur-like_cat_sf"/>
</dbReference>
<evidence type="ECO:0000313" key="11">
    <source>
        <dbReference type="EMBL" id="PHQ15024.1"/>
    </source>
</evidence>
<evidence type="ECO:0000313" key="12">
    <source>
        <dbReference type="Proteomes" id="UP000231409"/>
    </source>
</evidence>
<comment type="similarity">
    <text evidence="7">Belongs to the MurCDEF family.</text>
</comment>
<dbReference type="EC" id="6.3.2.9" evidence="7 8"/>
<reference evidence="11 12" key="1">
    <citation type="submission" date="2017-09" db="EMBL/GenBank/DDBJ databases">
        <title>The draft genome sequences of Marinobacter sp. PWS21.</title>
        <authorList>
            <person name="Cao J."/>
        </authorList>
    </citation>
    <scope>NUCLEOTIDE SEQUENCE [LARGE SCALE GENOMIC DNA]</scope>
    <source>
        <strain evidence="11 12">PWS21</strain>
    </source>
</reference>
<comment type="pathway">
    <text evidence="2 7 8">Cell wall biogenesis; peptidoglycan biosynthesis.</text>
</comment>
<dbReference type="Gene3D" id="3.90.190.20">
    <property type="entry name" value="Mur ligase, C-terminal domain"/>
    <property type="match status" value="1"/>
</dbReference>
<evidence type="ECO:0000259" key="10">
    <source>
        <dbReference type="Pfam" id="PF08245"/>
    </source>
</evidence>
<keyword evidence="7 8" id="KW-0132">Cell division</keyword>
<keyword evidence="4 7" id="KW-0436">Ligase</keyword>
<dbReference type="AlphaFoldDB" id="A0A2G1UKJ3"/>
<dbReference type="Gene3D" id="3.40.1190.10">
    <property type="entry name" value="Mur-like, catalytic domain"/>
    <property type="match status" value="1"/>
</dbReference>
<comment type="catalytic activity">
    <reaction evidence="7 8">
        <text>UDP-N-acetyl-alpha-D-muramoyl-L-alanine + D-glutamate + ATP = UDP-N-acetyl-alpha-D-muramoyl-L-alanyl-D-glutamate + ADP + phosphate + H(+)</text>
        <dbReference type="Rhea" id="RHEA:16429"/>
        <dbReference type="ChEBI" id="CHEBI:15378"/>
        <dbReference type="ChEBI" id="CHEBI:29986"/>
        <dbReference type="ChEBI" id="CHEBI:30616"/>
        <dbReference type="ChEBI" id="CHEBI:43474"/>
        <dbReference type="ChEBI" id="CHEBI:83898"/>
        <dbReference type="ChEBI" id="CHEBI:83900"/>
        <dbReference type="ChEBI" id="CHEBI:456216"/>
        <dbReference type="EC" id="6.3.2.9"/>
    </reaction>
</comment>
<accession>A0A2G1UKJ3</accession>
<dbReference type="HAMAP" id="MF_00639">
    <property type="entry name" value="MurD"/>
    <property type="match status" value="1"/>
</dbReference>
<dbReference type="GO" id="GO:0051301">
    <property type="term" value="P:cell division"/>
    <property type="evidence" value="ECO:0007669"/>
    <property type="project" value="UniProtKB-KW"/>
</dbReference>
<keyword evidence="3 7" id="KW-0963">Cytoplasm</keyword>
<dbReference type="PANTHER" id="PTHR43692">
    <property type="entry name" value="UDP-N-ACETYLMURAMOYLALANINE--D-GLUTAMATE LIGASE"/>
    <property type="match status" value="1"/>
</dbReference>
<proteinExistence type="inferred from homology"/>
<evidence type="ECO:0000256" key="2">
    <source>
        <dbReference type="ARBA" id="ARBA00004752"/>
    </source>
</evidence>
<dbReference type="PANTHER" id="PTHR43692:SF1">
    <property type="entry name" value="UDP-N-ACETYLMURAMOYLALANINE--D-GLUTAMATE LIGASE"/>
    <property type="match status" value="1"/>
</dbReference>
<dbReference type="UniPathway" id="UPA00219"/>
<dbReference type="SUPFAM" id="SSF53623">
    <property type="entry name" value="MurD-like peptide ligases, catalytic domain"/>
    <property type="match status" value="1"/>
</dbReference>
<gene>
    <name evidence="7" type="primary">murD</name>
    <name evidence="11" type="ORF">CLH61_11860</name>
</gene>
<dbReference type="InterPro" id="IPR036615">
    <property type="entry name" value="Mur_ligase_C_dom_sf"/>
</dbReference>
<feature type="binding site" evidence="7">
    <location>
        <begin position="116"/>
        <end position="122"/>
    </location>
    <ligand>
        <name>ATP</name>
        <dbReference type="ChEBI" id="CHEBI:30616"/>
    </ligand>
</feature>
<dbReference type="GO" id="GO:0009252">
    <property type="term" value="P:peptidoglycan biosynthetic process"/>
    <property type="evidence" value="ECO:0007669"/>
    <property type="project" value="UniProtKB-UniRule"/>
</dbReference>
<evidence type="ECO:0000256" key="5">
    <source>
        <dbReference type="ARBA" id="ARBA00022741"/>
    </source>
</evidence>
<evidence type="ECO:0000256" key="6">
    <source>
        <dbReference type="ARBA" id="ARBA00022840"/>
    </source>
</evidence>
<dbReference type="GO" id="GO:0005737">
    <property type="term" value="C:cytoplasm"/>
    <property type="evidence" value="ECO:0007669"/>
    <property type="project" value="UniProtKB-SubCell"/>
</dbReference>
<dbReference type="InterPro" id="IPR013221">
    <property type="entry name" value="Mur_ligase_cen"/>
</dbReference>
<keyword evidence="12" id="KW-1185">Reference proteome</keyword>
<dbReference type="GO" id="GO:0008360">
    <property type="term" value="P:regulation of cell shape"/>
    <property type="evidence" value="ECO:0007669"/>
    <property type="project" value="UniProtKB-KW"/>
</dbReference>
<comment type="caution">
    <text evidence="11">The sequence shown here is derived from an EMBL/GenBank/DDBJ whole genome shotgun (WGS) entry which is preliminary data.</text>
</comment>
<feature type="domain" description="Mur ligase central" evidence="10">
    <location>
        <begin position="114"/>
        <end position="285"/>
    </location>
</feature>
<dbReference type="SUPFAM" id="SSF53244">
    <property type="entry name" value="MurD-like peptide ligases, peptide-binding domain"/>
    <property type="match status" value="1"/>
</dbReference>
<dbReference type="InterPro" id="IPR005762">
    <property type="entry name" value="MurD"/>
</dbReference>
<dbReference type="RefSeq" id="WP_099614941.1">
    <property type="nucleotide sequence ID" value="NZ_KZ319371.1"/>
</dbReference>
<evidence type="ECO:0000256" key="4">
    <source>
        <dbReference type="ARBA" id="ARBA00022598"/>
    </source>
</evidence>
<dbReference type="GO" id="GO:0071555">
    <property type="term" value="P:cell wall organization"/>
    <property type="evidence" value="ECO:0007669"/>
    <property type="project" value="UniProtKB-KW"/>
</dbReference>
<keyword evidence="7 8" id="KW-0573">Peptidoglycan synthesis</keyword>
<evidence type="ECO:0000256" key="3">
    <source>
        <dbReference type="ARBA" id="ARBA00022490"/>
    </source>
</evidence>
<dbReference type="EMBL" id="NTFH01000008">
    <property type="protein sequence ID" value="PHQ15024.1"/>
    <property type="molecule type" value="Genomic_DNA"/>
</dbReference>
<sequence length="447" mass="47389">MSVIASDRRTLVVGLGKTGLSCVRYLCALGRDVAVADSRHNPPGLDTLRAGWPDVPVYLGDFDPALFAGFNELVVSPGIAIAEPAIQAAAARGARIRGDIDLFAEAADAPIIAITGSNGKTTVTTLVGEMAAAAGRKVAVGGNIGTPALELLGRGAELYVLELSSFQLETTEELGALAATVLNVSDDHMDRYDSKMDYFQAKQRIFRGCQNAIVNLDDALSTPMKRDNLRFLCFGFHRVNPDTFSTRDDDNGTWITFGFDNLIRAGELQLIGRHNISNVMAALALGYAAGLPMDAMLEVARNFPGLPHRCELVRRVNGVEYINDSKGTNVGATVAALESLATDQGRIVLIAGGDGKGADFTPLAEPVAHHCRALVLIGRDGPTIAGVVGDRVAVEFAGSMVEAVRTAAGLARAGDRVLLSPACASFDMFRDYLDRGDQFRNLVEGLG</sequence>
<dbReference type="Pfam" id="PF21799">
    <property type="entry name" value="MurD-like_N"/>
    <property type="match status" value="1"/>
</dbReference>
<dbReference type="GO" id="GO:0005524">
    <property type="term" value="F:ATP binding"/>
    <property type="evidence" value="ECO:0007669"/>
    <property type="project" value="UniProtKB-UniRule"/>
</dbReference>
<evidence type="ECO:0000256" key="8">
    <source>
        <dbReference type="RuleBase" id="RU003664"/>
    </source>
</evidence>
<evidence type="ECO:0000259" key="9">
    <source>
        <dbReference type="Pfam" id="PF02875"/>
    </source>
</evidence>
<evidence type="ECO:0000256" key="7">
    <source>
        <dbReference type="HAMAP-Rule" id="MF_00639"/>
    </source>
</evidence>
<name>A0A2G1UKJ3_9GAMM</name>
<dbReference type="Pfam" id="PF02875">
    <property type="entry name" value="Mur_ligase_C"/>
    <property type="match status" value="1"/>
</dbReference>
<evidence type="ECO:0000256" key="1">
    <source>
        <dbReference type="ARBA" id="ARBA00004496"/>
    </source>
</evidence>
<dbReference type="InterPro" id="IPR004101">
    <property type="entry name" value="Mur_ligase_C"/>
</dbReference>